<reference evidence="2 3" key="1">
    <citation type="journal article" date="2015" name="Genome Biol. Evol.">
        <title>Comparative Genomics of a Bacterivorous Green Alga Reveals Evolutionary Causalities and Consequences of Phago-Mixotrophic Mode of Nutrition.</title>
        <authorList>
            <person name="Burns J.A."/>
            <person name="Paasch A."/>
            <person name="Narechania A."/>
            <person name="Kim E."/>
        </authorList>
    </citation>
    <scope>NUCLEOTIDE SEQUENCE [LARGE SCALE GENOMIC DNA]</scope>
    <source>
        <strain evidence="2 3">PLY_AMNH</strain>
    </source>
</reference>
<comment type="caution">
    <text evidence="2">The sequence shown here is derived from an EMBL/GenBank/DDBJ whole genome shotgun (WGS) entry which is preliminary data.</text>
</comment>
<evidence type="ECO:0000313" key="3">
    <source>
        <dbReference type="Proteomes" id="UP001190700"/>
    </source>
</evidence>
<feature type="region of interest" description="Disordered" evidence="1">
    <location>
        <begin position="73"/>
        <end position="102"/>
    </location>
</feature>
<gene>
    <name evidence="2" type="ORF">CYMTET_53647</name>
</gene>
<dbReference type="Proteomes" id="UP001190700">
    <property type="component" value="Unassembled WGS sequence"/>
</dbReference>
<evidence type="ECO:0000313" key="2">
    <source>
        <dbReference type="EMBL" id="KAK3236192.1"/>
    </source>
</evidence>
<feature type="region of interest" description="Disordered" evidence="1">
    <location>
        <begin position="145"/>
        <end position="177"/>
    </location>
</feature>
<feature type="compositionally biased region" description="Pro residues" evidence="1">
    <location>
        <begin position="74"/>
        <end position="85"/>
    </location>
</feature>
<organism evidence="2 3">
    <name type="scientific">Cymbomonas tetramitiformis</name>
    <dbReference type="NCBI Taxonomy" id="36881"/>
    <lineage>
        <taxon>Eukaryota</taxon>
        <taxon>Viridiplantae</taxon>
        <taxon>Chlorophyta</taxon>
        <taxon>Pyramimonadophyceae</taxon>
        <taxon>Pyramimonadales</taxon>
        <taxon>Pyramimonadaceae</taxon>
        <taxon>Cymbomonas</taxon>
    </lineage>
</organism>
<dbReference type="AlphaFoldDB" id="A0AAE0BGS2"/>
<protein>
    <submittedName>
        <fullName evidence="2">Uncharacterized protein</fullName>
    </submittedName>
</protein>
<accession>A0AAE0BGS2</accession>
<name>A0AAE0BGS2_9CHLO</name>
<keyword evidence="3" id="KW-1185">Reference proteome</keyword>
<evidence type="ECO:0000256" key="1">
    <source>
        <dbReference type="SAM" id="MobiDB-lite"/>
    </source>
</evidence>
<proteinExistence type="predicted"/>
<sequence length="177" mass="19934">METEEEEEEAAEEEEFTPSIHSWEHLVELRRTALSWWWGLYGNQHTPGHAVWHPGPSQPRVVVPFVGPWWFAPGGPPSGAPPSPDYDPEEEEQPTLNGDHGSARNWGFYIDDRYGVDITAPLHRTDNHTIADFFTRPLPPQARFYDNPSLYGIEPNSEGSDTEVTDSGYGSGMDEVD</sequence>
<dbReference type="EMBL" id="LGRX02035130">
    <property type="protein sequence ID" value="KAK3236192.1"/>
    <property type="molecule type" value="Genomic_DNA"/>
</dbReference>